<sequence length="222" mass="25708">MASCGSASGTNVKSQLEESESMKVKVKLQYPKLKLDLAKQQREHNILEILSQVEKLKNEIETATETETETETETGKRGLRIKRMLRQVKKLCKEESIKYEYFKPKLTELRITDKAARLYMLGRPMAKLIYDRDFTGFNDPSAVQDFIVYVQIAINAFNKRHSTEYKLVEVVKAFRSLPIHFTHSLYFTFTAKLDDDDAAPKTFKAELVFQSDEIRIFSVHIV</sequence>
<evidence type="ECO:0008006" key="4">
    <source>
        <dbReference type="Google" id="ProtNLM"/>
    </source>
</evidence>
<reference evidence="2 3" key="1">
    <citation type="journal article" date="2013" name="Proc. Natl. Acad. Sci. U.S.A.">
        <title>Fine-scale variation in meiotic recombination in Mimulus inferred from population shotgun sequencing.</title>
        <authorList>
            <person name="Hellsten U."/>
            <person name="Wright K.M."/>
            <person name="Jenkins J."/>
            <person name="Shu S."/>
            <person name="Yuan Y."/>
            <person name="Wessler S.R."/>
            <person name="Schmutz J."/>
            <person name="Willis J.H."/>
            <person name="Rokhsar D.S."/>
        </authorList>
    </citation>
    <scope>NUCLEOTIDE SEQUENCE [LARGE SCALE GENOMIC DNA]</scope>
    <source>
        <strain evidence="3">cv. DUN x IM62</strain>
    </source>
</reference>
<name>A0A022Q730_ERYGU</name>
<proteinExistence type="predicted"/>
<keyword evidence="1" id="KW-0175">Coiled coil</keyword>
<dbReference type="AlphaFoldDB" id="A0A022Q730"/>
<accession>A0A022Q730</accession>
<gene>
    <name evidence="2" type="ORF">MIMGU_mgv1a013362mg</name>
</gene>
<dbReference type="EMBL" id="KI632205">
    <property type="protein sequence ID" value="EYU22334.1"/>
    <property type="molecule type" value="Genomic_DNA"/>
</dbReference>
<dbReference type="KEGG" id="egt:105974870"/>
<dbReference type="Proteomes" id="UP000030748">
    <property type="component" value="Unassembled WGS sequence"/>
</dbReference>
<dbReference type="EMBL" id="KI632205">
    <property type="protein sequence ID" value="EYU22335.1"/>
    <property type="molecule type" value="Genomic_DNA"/>
</dbReference>
<evidence type="ECO:0000313" key="3">
    <source>
        <dbReference type="Proteomes" id="UP000030748"/>
    </source>
</evidence>
<organism evidence="2 3">
    <name type="scientific">Erythranthe guttata</name>
    <name type="common">Yellow monkey flower</name>
    <name type="synonym">Mimulus guttatus</name>
    <dbReference type="NCBI Taxonomy" id="4155"/>
    <lineage>
        <taxon>Eukaryota</taxon>
        <taxon>Viridiplantae</taxon>
        <taxon>Streptophyta</taxon>
        <taxon>Embryophyta</taxon>
        <taxon>Tracheophyta</taxon>
        <taxon>Spermatophyta</taxon>
        <taxon>Magnoliopsida</taxon>
        <taxon>eudicotyledons</taxon>
        <taxon>Gunneridae</taxon>
        <taxon>Pentapetalae</taxon>
        <taxon>asterids</taxon>
        <taxon>lamiids</taxon>
        <taxon>Lamiales</taxon>
        <taxon>Phrymaceae</taxon>
        <taxon>Erythranthe</taxon>
    </lineage>
</organism>
<protein>
    <recommendedName>
        <fullName evidence="4">Cystatin domain-containing protein</fullName>
    </recommendedName>
</protein>
<keyword evidence="3" id="KW-1185">Reference proteome</keyword>
<evidence type="ECO:0000256" key="1">
    <source>
        <dbReference type="SAM" id="Coils"/>
    </source>
</evidence>
<feature type="coiled-coil region" evidence="1">
    <location>
        <begin position="39"/>
        <end position="73"/>
    </location>
</feature>
<evidence type="ECO:0000313" key="2">
    <source>
        <dbReference type="EMBL" id="EYU22335.1"/>
    </source>
</evidence>